<reference evidence="2 3" key="1">
    <citation type="submission" date="2016-04" db="EMBL/GenBank/DDBJ databases">
        <title>A degradative enzymes factory behind the ericoid mycorrhizal symbiosis.</title>
        <authorList>
            <consortium name="DOE Joint Genome Institute"/>
            <person name="Martino E."/>
            <person name="Morin E."/>
            <person name="Grelet G."/>
            <person name="Kuo A."/>
            <person name="Kohler A."/>
            <person name="Daghino S."/>
            <person name="Barry K."/>
            <person name="Choi C."/>
            <person name="Cichocki N."/>
            <person name="Clum A."/>
            <person name="Copeland A."/>
            <person name="Hainaut M."/>
            <person name="Haridas S."/>
            <person name="Labutti K."/>
            <person name="Lindquist E."/>
            <person name="Lipzen A."/>
            <person name="Khouja H.-R."/>
            <person name="Murat C."/>
            <person name="Ohm R."/>
            <person name="Olson A."/>
            <person name="Spatafora J."/>
            <person name="Veneault-Fourrey C."/>
            <person name="Henrissat B."/>
            <person name="Grigoriev I."/>
            <person name="Martin F."/>
            <person name="Perotto S."/>
        </authorList>
    </citation>
    <scope>NUCLEOTIDE SEQUENCE [LARGE SCALE GENOMIC DNA]</scope>
    <source>
        <strain evidence="2 3">F</strain>
    </source>
</reference>
<dbReference type="EMBL" id="KZ613937">
    <property type="protein sequence ID" value="PMD48303.1"/>
    <property type="molecule type" value="Genomic_DNA"/>
</dbReference>
<feature type="compositionally biased region" description="Low complexity" evidence="1">
    <location>
        <begin position="136"/>
        <end position="148"/>
    </location>
</feature>
<feature type="compositionally biased region" description="Acidic residues" evidence="1">
    <location>
        <begin position="175"/>
        <end position="186"/>
    </location>
</feature>
<accession>A0A2J6SC14</accession>
<evidence type="ECO:0000313" key="2">
    <source>
        <dbReference type="EMBL" id="PMD48303.1"/>
    </source>
</evidence>
<proteinExistence type="predicted"/>
<keyword evidence="3" id="KW-1185">Reference proteome</keyword>
<name>A0A2J6SC14_HYAVF</name>
<feature type="region of interest" description="Disordered" evidence="1">
    <location>
        <begin position="136"/>
        <end position="186"/>
    </location>
</feature>
<gene>
    <name evidence="2" type="ORF">L207DRAFT_574978</name>
</gene>
<evidence type="ECO:0000313" key="3">
    <source>
        <dbReference type="Proteomes" id="UP000235786"/>
    </source>
</evidence>
<protein>
    <submittedName>
        <fullName evidence="2">Uncharacterized protein</fullName>
    </submittedName>
</protein>
<dbReference type="OrthoDB" id="3599849at2759"/>
<dbReference type="AlphaFoldDB" id="A0A2J6SC14"/>
<sequence>MRSTKALVHYQEPWIEYSVLRSAHKRWKATGQPENMKWPEQQVPRTAGFVVPPPPVPAPYLLHLMGLVQLDGMNFVVKAGHSSLPLAPRVVHPDPGRQHRSAPSLMPTTHFGSGMTYASTTQTQLYFPYYTGQSQQQQHNHMQTSNSSFASQPTVEAPLPALPQRDPSPLSAETAQDDSMDDADYESEEEYTCHFCTGECTCPAMYR</sequence>
<dbReference type="Proteomes" id="UP000235786">
    <property type="component" value="Unassembled WGS sequence"/>
</dbReference>
<organism evidence="2 3">
    <name type="scientific">Hyaloscypha variabilis (strain UAMH 11265 / GT02V1 / F)</name>
    <name type="common">Meliniomyces variabilis</name>
    <dbReference type="NCBI Taxonomy" id="1149755"/>
    <lineage>
        <taxon>Eukaryota</taxon>
        <taxon>Fungi</taxon>
        <taxon>Dikarya</taxon>
        <taxon>Ascomycota</taxon>
        <taxon>Pezizomycotina</taxon>
        <taxon>Leotiomycetes</taxon>
        <taxon>Helotiales</taxon>
        <taxon>Hyaloscyphaceae</taxon>
        <taxon>Hyaloscypha</taxon>
        <taxon>Hyaloscypha variabilis</taxon>
    </lineage>
</organism>
<evidence type="ECO:0000256" key="1">
    <source>
        <dbReference type="SAM" id="MobiDB-lite"/>
    </source>
</evidence>